<dbReference type="RefSeq" id="WP_239584256.1">
    <property type="nucleotide sequence ID" value="NZ_JAFBDR010000007.1"/>
</dbReference>
<organism evidence="1 2">
    <name type="scientific">Aquibacillus albus</name>
    <dbReference type="NCBI Taxonomy" id="1168171"/>
    <lineage>
        <taxon>Bacteria</taxon>
        <taxon>Bacillati</taxon>
        <taxon>Bacillota</taxon>
        <taxon>Bacilli</taxon>
        <taxon>Bacillales</taxon>
        <taxon>Bacillaceae</taxon>
        <taxon>Aquibacillus</taxon>
    </lineage>
</organism>
<evidence type="ECO:0000313" key="2">
    <source>
        <dbReference type="Proteomes" id="UP001296943"/>
    </source>
</evidence>
<proteinExistence type="predicted"/>
<name>A0ABS2MZD9_9BACI</name>
<evidence type="ECO:0000313" key="1">
    <source>
        <dbReference type="EMBL" id="MBM7571201.1"/>
    </source>
</evidence>
<sequence>MAQLKRLATADDSIVEVPIPISDNEIKERVIQYPLMNPKRFATKFSDSLFKPIHIIWGDKTYHIQMNFCTNPYCKSFGLDQLKYETKGKPSRYKLSGSGKSKTIYCNSDPVNPNYGMTLGCHTRPFSNWSVAEEISRLVKIEFVKNIEPEYEFHKEGCILEELTPFSDPKSFYKQGKSKVGAPVLQCKSC</sequence>
<dbReference type="EMBL" id="JAFBDR010000007">
    <property type="protein sequence ID" value="MBM7571201.1"/>
    <property type="molecule type" value="Genomic_DNA"/>
</dbReference>
<dbReference type="Proteomes" id="UP001296943">
    <property type="component" value="Unassembled WGS sequence"/>
</dbReference>
<keyword evidence="2" id="KW-1185">Reference proteome</keyword>
<reference evidence="1 2" key="1">
    <citation type="submission" date="2021-01" db="EMBL/GenBank/DDBJ databases">
        <title>Genomic Encyclopedia of Type Strains, Phase IV (KMG-IV): sequencing the most valuable type-strain genomes for metagenomic binning, comparative biology and taxonomic classification.</title>
        <authorList>
            <person name="Goeker M."/>
        </authorList>
    </citation>
    <scope>NUCLEOTIDE SEQUENCE [LARGE SCALE GENOMIC DNA]</scope>
    <source>
        <strain evidence="1 2">DSM 23711</strain>
    </source>
</reference>
<gene>
    <name evidence="1" type="ORF">JOC48_001684</name>
</gene>
<comment type="caution">
    <text evidence="1">The sequence shown here is derived from an EMBL/GenBank/DDBJ whole genome shotgun (WGS) entry which is preliminary data.</text>
</comment>
<accession>A0ABS2MZD9</accession>
<protein>
    <submittedName>
        <fullName evidence="1">Uncharacterized protein</fullName>
    </submittedName>
</protein>